<evidence type="ECO:0000256" key="6">
    <source>
        <dbReference type="ARBA" id="ARBA00023288"/>
    </source>
</evidence>
<dbReference type="PROSITE" id="PS51257">
    <property type="entry name" value="PROKAR_LIPOPROTEIN"/>
    <property type="match status" value="1"/>
</dbReference>
<dbReference type="HAMAP" id="MF_02204">
    <property type="entry name" value="Pal"/>
    <property type="match status" value="1"/>
</dbReference>
<evidence type="ECO:0000256" key="8">
    <source>
        <dbReference type="HAMAP-Rule" id="MF_02204"/>
    </source>
</evidence>
<dbReference type="GO" id="GO:0051301">
    <property type="term" value="P:cell division"/>
    <property type="evidence" value="ECO:0007669"/>
    <property type="project" value="UniProtKB-UniRule"/>
</dbReference>
<proteinExistence type="inferred from homology"/>
<keyword evidence="2 8" id="KW-0732">Signal</keyword>
<evidence type="ECO:0000313" key="12">
    <source>
        <dbReference type="EMBL" id="SDF55077.1"/>
    </source>
</evidence>
<comment type="subcellular location">
    <subcellularLocation>
        <location evidence="8">Cell outer membrane</location>
        <topology evidence="8">Lipid-anchor</topology>
    </subcellularLocation>
</comment>
<comment type="subunit">
    <text evidence="8">The Tol-Pal system is composed of five core proteins: the inner membrane proteins TolA, TolQ and TolR, the periplasmic protein TolB and the outer membrane protein Pal. They form a network linking the inner and outer membranes and the peptidoglycan layer.</text>
</comment>
<evidence type="ECO:0000256" key="4">
    <source>
        <dbReference type="ARBA" id="ARBA00023139"/>
    </source>
</evidence>
<evidence type="ECO:0000256" key="7">
    <source>
        <dbReference type="ARBA" id="ARBA00023306"/>
    </source>
</evidence>
<keyword evidence="7 8" id="KW-0131">Cell cycle</keyword>
<evidence type="ECO:0000313" key="13">
    <source>
        <dbReference type="Proteomes" id="UP000199415"/>
    </source>
</evidence>
<dbReference type="InterPro" id="IPR039001">
    <property type="entry name" value="Pal"/>
</dbReference>
<dbReference type="AlphaFoldDB" id="A0A1G7LZZ8"/>
<protein>
    <recommendedName>
        <fullName evidence="8">Peptidoglycan-associated lipoprotein</fullName>
        <shortName evidence="8">PAL</shortName>
    </recommendedName>
</protein>
<dbReference type="OrthoDB" id="9809164at2"/>
<keyword evidence="13" id="KW-1185">Reference proteome</keyword>
<dbReference type="PROSITE" id="PS01068">
    <property type="entry name" value="OMPA_1"/>
    <property type="match status" value="1"/>
</dbReference>
<evidence type="ECO:0000256" key="5">
    <source>
        <dbReference type="ARBA" id="ARBA00023237"/>
    </source>
</evidence>
<evidence type="ECO:0000256" key="1">
    <source>
        <dbReference type="ARBA" id="ARBA00022618"/>
    </source>
</evidence>
<dbReference type="PANTHER" id="PTHR30329">
    <property type="entry name" value="STATOR ELEMENT OF FLAGELLAR MOTOR COMPLEX"/>
    <property type="match status" value="1"/>
</dbReference>
<sequence>MWRLASALTAALLLAACSTTPDKQAEQTSTNTETQVETQSSGDQSGTTQGEKAETGDVQQEELDEGPEPGTQQDLVVDVGDRVFFAFDKSSLSDEAKQTIERLAAWMRENADTTITIEGHADERGTREYNLALGARRASAVKDYLVALGINPNRLQTVSYGEERPAVLGSNEEAWAKNRRAVFKVDDTAAGTT</sequence>
<comment type="similarity">
    <text evidence="8">Belongs to the Pal lipoprotein family.</text>
</comment>
<dbReference type="GO" id="GO:0009279">
    <property type="term" value="C:cell outer membrane"/>
    <property type="evidence" value="ECO:0007669"/>
    <property type="project" value="UniProtKB-SubCell"/>
</dbReference>
<dbReference type="InterPro" id="IPR050330">
    <property type="entry name" value="Bact_OuterMem_StrucFunc"/>
</dbReference>
<feature type="chain" id="PRO_5011472156" description="Peptidoglycan-associated lipoprotein" evidence="10">
    <location>
        <begin position="26"/>
        <end position="193"/>
    </location>
</feature>
<evidence type="ECO:0000256" key="10">
    <source>
        <dbReference type="SAM" id="SignalP"/>
    </source>
</evidence>
<feature type="compositionally biased region" description="Polar residues" evidence="9">
    <location>
        <begin position="26"/>
        <end position="50"/>
    </location>
</feature>
<dbReference type="InterPro" id="IPR036737">
    <property type="entry name" value="OmpA-like_sf"/>
</dbReference>
<gene>
    <name evidence="8" type="primary">pal</name>
    <name evidence="12" type="ORF">SAMN05216241_101433</name>
</gene>
<dbReference type="InterPro" id="IPR014169">
    <property type="entry name" value="Pal_lipo_C"/>
</dbReference>
<evidence type="ECO:0000259" key="11">
    <source>
        <dbReference type="PROSITE" id="PS51123"/>
    </source>
</evidence>
<dbReference type="Gene3D" id="3.30.1330.60">
    <property type="entry name" value="OmpA-like domain"/>
    <property type="match status" value="1"/>
</dbReference>
<dbReference type="PROSITE" id="PS51123">
    <property type="entry name" value="OMPA_2"/>
    <property type="match status" value="1"/>
</dbReference>
<dbReference type="Proteomes" id="UP000199415">
    <property type="component" value="Unassembled WGS sequence"/>
</dbReference>
<organism evidence="12 13">
    <name type="scientific">Limimonas halophila</name>
    <dbReference type="NCBI Taxonomy" id="1082479"/>
    <lineage>
        <taxon>Bacteria</taxon>
        <taxon>Pseudomonadati</taxon>
        <taxon>Pseudomonadota</taxon>
        <taxon>Alphaproteobacteria</taxon>
        <taxon>Rhodospirillales</taxon>
        <taxon>Rhodovibrionaceae</taxon>
        <taxon>Limimonas</taxon>
    </lineage>
</organism>
<dbReference type="InterPro" id="IPR006664">
    <property type="entry name" value="OMP_bac"/>
</dbReference>
<keyword evidence="5 8" id="KW-0998">Cell outer membrane</keyword>
<name>A0A1G7LZZ8_9PROT</name>
<reference evidence="12 13" key="1">
    <citation type="submission" date="2016-10" db="EMBL/GenBank/DDBJ databases">
        <authorList>
            <person name="de Groot N.N."/>
        </authorList>
    </citation>
    <scope>NUCLEOTIDE SEQUENCE [LARGE SCALE GENOMIC DNA]</scope>
    <source>
        <strain evidence="12 13">DSM 25584</strain>
    </source>
</reference>
<keyword evidence="6 8" id="KW-0449">Lipoprotein</keyword>
<dbReference type="EMBL" id="FNCE01000001">
    <property type="protein sequence ID" value="SDF55077.1"/>
    <property type="molecule type" value="Genomic_DNA"/>
</dbReference>
<dbReference type="STRING" id="1082479.SAMN05216241_101433"/>
<evidence type="ECO:0000256" key="3">
    <source>
        <dbReference type="ARBA" id="ARBA00023136"/>
    </source>
</evidence>
<dbReference type="CDD" id="cd07185">
    <property type="entry name" value="OmpA_C-like"/>
    <property type="match status" value="1"/>
</dbReference>
<evidence type="ECO:0000256" key="9">
    <source>
        <dbReference type="SAM" id="MobiDB-lite"/>
    </source>
</evidence>
<keyword evidence="4 8" id="KW-0564">Palmitate</keyword>
<feature type="region of interest" description="Disordered" evidence="9">
    <location>
        <begin position="19"/>
        <end position="75"/>
    </location>
</feature>
<comment type="function">
    <text evidence="8">Part of the Tol-Pal system, which plays a role in outer membrane invagination during cell division and is important for maintaining outer membrane integrity.</text>
</comment>
<accession>A0A1G7LZZ8</accession>
<dbReference type="InterPro" id="IPR006690">
    <property type="entry name" value="OMPA-like_CS"/>
</dbReference>
<feature type="signal peptide" evidence="10">
    <location>
        <begin position="1"/>
        <end position="25"/>
    </location>
</feature>
<dbReference type="Pfam" id="PF00691">
    <property type="entry name" value="OmpA"/>
    <property type="match status" value="1"/>
</dbReference>
<keyword evidence="3 8" id="KW-0472">Membrane</keyword>
<feature type="domain" description="OmpA-like" evidence="11">
    <location>
        <begin position="72"/>
        <end position="189"/>
    </location>
</feature>
<dbReference type="RefSeq" id="WP_090018454.1">
    <property type="nucleotide sequence ID" value="NZ_FNCE01000001.1"/>
</dbReference>
<dbReference type="NCBIfam" id="TIGR02802">
    <property type="entry name" value="Pal_lipo"/>
    <property type="match status" value="1"/>
</dbReference>
<dbReference type="PANTHER" id="PTHR30329:SF21">
    <property type="entry name" value="LIPOPROTEIN YIAD-RELATED"/>
    <property type="match status" value="1"/>
</dbReference>
<dbReference type="SUPFAM" id="SSF103088">
    <property type="entry name" value="OmpA-like"/>
    <property type="match status" value="1"/>
</dbReference>
<evidence type="ECO:0000256" key="2">
    <source>
        <dbReference type="ARBA" id="ARBA00022729"/>
    </source>
</evidence>
<dbReference type="InterPro" id="IPR006665">
    <property type="entry name" value="OmpA-like"/>
</dbReference>
<keyword evidence="1 8" id="KW-0132">Cell division</keyword>
<dbReference type="PRINTS" id="PR01021">
    <property type="entry name" value="OMPADOMAIN"/>
</dbReference>